<sequence length="876" mass="98849">MALPKANLHLLVPASSAKSDLCKVMVSSGILGYPTPELINWGMRFNNSKLSSGGSHIAKIAGIQHHLETLDAADHDLVLVVDGYDIWFQLRPQTLLDRYFDINKRADTRLKSVLGGSVMRNHDVSQKIVFSCQKQCWPFSLKQAPCYAVPNSTLPADIYGPETDIYLNKTSKNPYLNVRQRFLNSGVAIGTVKAMRELYSEALARVEKDTNFGSDQFVISQIFGDQELYREVLRQDAVTWWQRWLNKDQEDPQAQIFNSSHVETARNSSRRLEFGLGIDYESSISLATIFAPEDAAWLTFNNASNLREANHKLNITEANSRINYTLSDVALTDAPFSTADFDLGPTEVPWTNVSIFTNVRTGFAPAIVHHNAWQNNMKSRRVHWWSKIWFHKHARALYTDYAQGPDSPIAVSGYSYPIEWWSSDKRRGGALNGSEWIGYEDICLGTEDEVFRDKGGPWLPAGVSRSDWTPKQQPGVSPDLVASYPNDQALPLRITVMESGGSHDEVVAALVHSLGSQNAEIDLYQLLPRYGIKDIMRAFSLERPMRGPRGPPDFMKDIDNAIRPDIFVAATCELDIVRLKNQLDVLLAEGNTHMVCVVHHADRWADPKLGLEEAIRPWVIKGLVEFWTLSPHTERFLRDKSMSQWTAVRSGDVSPVVRTFVPVFPIILPATPDTHNLAFGLQGDYDPSRRDYKSIFEHLDSFLRTESSTQESDASNSKAHARNVTMHLLGHGKHPSVPDNVKDHVVFDERLDYIDYYKILSQTFALLPAFASDTYLDRKASSSVPAALIAGTPLIATKAIIEAYSYISQDTVWLQEDGESEFDVVQRVLDMDSDSRKKKMESVRETRSKLVQENIKLVEDWMKQAMSRMEYRAGSM</sequence>
<name>A0A074YG40_AURSE</name>
<dbReference type="PANTHER" id="PTHR36587">
    <property type="entry name" value="EXPRESSION SITE-ASSOCIATED GENE 3 (ESAG3)-LIKE PROTEIN"/>
    <property type="match status" value="1"/>
</dbReference>
<proteinExistence type="predicted"/>
<dbReference type="PANTHER" id="PTHR36587:SF2">
    <property type="entry name" value="EXPRESSION SITE-ASSOCIATED GENE 3 (ESAG3)-LIKE PROTEIN"/>
    <property type="match status" value="1"/>
</dbReference>
<dbReference type="RefSeq" id="XP_013341492.1">
    <property type="nucleotide sequence ID" value="XM_013486038.1"/>
</dbReference>
<dbReference type="CDD" id="cd22997">
    <property type="entry name" value="GT_LH"/>
    <property type="match status" value="1"/>
</dbReference>
<dbReference type="GeneID" id="25370807"/>
<dbReference type="EMBL" id="KL584767">
    <property type="protein sequence ID" value="KEQ93042.1"/>
    <property type="molecule type" value="Genomic_DNA"/>
</dbReference>
<evidence type="ECO:0000313" key="1">
    <source>
        <dbReference type="EMBL" id="KEQ93042.1"/>
    </source>
</evidence>
<dbReference type="HOGENOM" id="CLU_328164_0_0_1"/>
<reference evidence="1 2" key="1">
    <citation type="journal article" date="2014" name="BMC Genomics">
        <title>Genome sequencing of four Aureobasidium pullulans varieties: biotechnological potential, stress tolerance, and description of new species.</title>
        <authorList>
            <person name="Gostin Ar C."/>
            <person name="Ohm R.A."/>
            <person name="Kogej T."/>
            <person name="Sonjak S."/>
            <person name="Turk M."/>
            <person name="Zajc J."/>
            <person name="Zalar P."/>
            <person name="Grube M."/>
            <person name="Sun H."/>
            <person name="Han J."/>
            <person name="Sharma A."/>
            <person name="Chiniquy J."/>
            <person name="Ngan C.Y."/>
            <person name="Lipzen A."/>
            <person name="Barry K."/>
            <person name="Grigoriev I.V."/>
            <person name="Gunde-Cimerman N."/>
        </authorList>
    </citation>
    <scope>NUCLEOTIDE SEQUENCE [LARGE SCALE GENOMIC DNA]</scope>
    <source>
        <strain evidence="1 2">EXF-2481</strain>
    </source>
</reference>
<evidence type="ECO:0000313" key="2">
    <source>
        <dbReference type="Proteomes" id="UP000030641"/>
    </source>
</evidence>
<dbReference type="OrthoDB" id="422736at2759"/>
<dbReference type="AlphaFoldDB" id="A0A074YG40"/>
<accession>A0A074YG40</accession>
<dbReference type="Proteomes" id="UP000030641">
    <property type="component" value="Unassembled WGS sequence"/>
</dbReference>
<dbReference type="InParanoid" id="A0A074YG40"/>
<gene>
    <name evidence="1" type="ORF">AUEXF2481DRAFT_6998</name>
</gene>
<protein>
    <submittedName>
        <fullName evidence="1">Uncharacterized protein</fullName>
    </submittedName>
</protein>
<organism evidence="1 2">
    <name type="scientific">Aureobasidium subglaciale (strain EXF-2481)</name>
    <name type="common">Aureobasidium pullulans var. subglaciale</name>
    <dbReference type="NCBI Taxonomy" id="1043005"/>
    <lineage>
        <taxon>Eukaryota</taxon>
        <taxon>Fungi</taxon>
        <taxon>Dikarya</taxon>
        <taxon>Ascomycota</taxon>
        <taxon>Pezizomycotina</taxon>
        <taxon>Dothideomycetes</taxon>
        <taxon>Dothideomycetidae</taxon>
        <taxon>Dothideales</taxon>
        <taxon>Saccotheciaceae</taxon>
        <taxon>Aureobasidium</taxon>
    </lineage>
</organism>
<keyword evidence="2" id="KW-1185">Reference proteome</keyword>